<dbReference type="Gene3D" id="3.20.20.220">
    <property type="match status" value="1"/>
</dbReference>
<dbReference type="EMBL" id="BARU01036333">
    <property type="protein sequence ID" value="GAH89266.1"/>
    <property type="molecule type" value="Genomic_DNA"/>
</dbReference>
<comment type="caution">
    <text evidence="2">The sequence shown here is derived from an EMBL/GenBank/DDBJ whole genome shotgun (WGS) entry which is preliminary data.</text>
</comment>
<dbReference type="GO" id="GO:0016491">
    <property type="term" value="F:oxidoreductase activity"/>
    <property type="evidence" value="ECO:0007669"/>
    <property type="project" value="UniProtKB-KW"/>
</dbReference>
<feature type="non-terminal residue" evidence="2">
    <location>
        <position position="64"/>
    </location>
</feature>
<evidence type="ECO:0000256" key="1">
    <source>
        <dbReference type="ARBA" id="ARBA00023002"/>
    </source>
</evidence>
<sequence length="64" mass="6891">MTTEIEPPKGSDPDKITRKGEITKGCADAFNVTDNQTAVVRMSSMASSCILLKMGLEPVMQITC</sequence>
<name>X1J3H1_9ZZZZ</name>
<proteinExistence type="predicted"/>
<keyword evidence="1" id="KW-0560">Oxidoreductase</keyword>
<dbReference type="AlphaFoldDB" id="X1J3H1"/>
<organism evidence="2">
    <name type="scientific">marine sediment metagenome</name>
    <dbReference type="NCBI Taxonomy" id="412755"/>
    <lineage>
        <taxon>unclassified sequences</taxon>
        <taxon>metagenomes</taxon>
        <taxon>ecological metagenomes</taxon>
    </lineage>
</organism>
<dbReference type="SUPFAM" id="SSF51730">
    <property type="entry name" value="FAD-linked oxidoreductase"/>
    <property type="match status" value="1"/>
</dbReference>
<reference evidence="2" key="1">
    <citation type="journal article" date="2014" name="Front. Microbiol.">
        <title>High frequency of phylogenetically diverse reductive dehalogenase-homologous genes in deep subseafloor sedimentary metagenomes.</title>
        <authorList>
            <person name="Kawai M."/>
            <person name="Futagami T."/>
            <person name="Toyoda A."/>
            <person name="Takaki Y."/>
            <person name="Nishi S."/>
            <person name="Hori S."/>
            <person name="Arai W."/>
            <person name="Tsubouchi T."/>
            <person name="Morono Y."/>
            <person name="Uchiyama I."/>
            <person name="Ito T."/>
            <person name="Fujiyama A."/>
            <person name="Inagaki F."/>
            <person name="Takami H."/>
        </authorList>
    </citation>
    <scope>NUCLEOTIDE SEQUENCE</scope>
    <source>
        <strain evidence="2">Expedition CK06-06</strain>
    </source>
</reference>
<gene>
    <name evidence="2" type="ORF">S03H2_56753</name>
</gene>
<evidence type="ECO:0000313" key="2">
    <source>
        <dbReference type="EMBL" id="GAH89266.1"/>
    </source>
</evidence>
<dbReference type="InterPro" id="IPR029041">
    <property type="entry name" value="FAD-linked_oxidoreductase-like"/>
</dbReference>
<accession>X1J3H1</accession>
<protein>
    <submittedName>
        <fullName evidence="2">Uncharacterized protein</fullName>
    </submittedName>
</protein>